<dbReference type="RefSeq" id="XP_017991089.1">
    <property type="nucleotide sequence ID" value="XM_018134690.1"/>
</dbReference>
<dbReference type="GO" id="GO:0022857">
    <property type="term" value="F:transmembrane transporter activity"/>
    <property type="evidence" value="ECO:0007669"/>
    <property type="project" value="InterPro"/>
</dbReference>
<gene>
    <name evidence="7" type="ORF">Malapachy_0157</name>
</gene>
<dbReference type="VEuPathDB" id="FungiDB:Malapachy_0157"/>
<feature type="transmembrane region" description="Helical" evidence="6">
    <location>
        <begin position="230"/>
        <end position="256"/>
    </location>
</feature>
<feature type="transmembrane region" description="Helical" evidence="6">
    <location>
        <begin position="158"/>
        <end position="177"/>
    </location>
</feature>
<feature type="transmembrane region" description="Helical" evidence="6">
    <location>
        <begin position="368"/>
        <end position="390"/>
    </location>
</feature>
<evidence type="ECO:0000256" key="2">
    <source>
        <dbReference type="ARBA" id="ARBA00022448"/>
    </source>
</evidence>
<comment type="subcellular location">
    <subcellularLocation>
        <location evidence="1">Membrane</location>
        <topology evidence="1">Multi-pass membrane protein</topology>
    </subcellularLocation>
</comment>
<keyword evidence="5 6" id="KW-0472">Membrane</keyword>
<dbReference type="OrthoDB" id="3900342at2759"/>
<dbReference type="Proteomes" id="UP000037751">
    <property type="component" value="Unassembled WGS sequence"/>
</dbReference>
<name>A0A0M8MN52_9BASI</name>
<evidence type="ECO:0000256" key="5">
    <source>
        <dbReference type="ARBA" id="ARBA00023136"/>
    </source>
</evidence>
<dbReference type="Gene3D" id="1.20.1740.10">
    <property type="entry name" value="Amino acid/polyamine transporter I"/>
    <property type="match status" value="1"/>
</dbReference>
<accession>A0A0M8MN52</accession>
<keyword evidence="2" id="KW-0813">Transport</keyword>
<dbReference type="Pfam" id="PF13520">
    <property type="entry name" value="AA_permease_2"/>
    <property type="match status" value="1"/>
</dbReference>
<feature type="transmembrane region" description="Helical" evidence="6">
    <location>
        <begin position="321"/>
        <end position="347"/>
    </location>
</feature>
<sequence length="543" mass="58802">MEEKRDSVDPCTDPTADDQLARLGYQAELPRQLSMFSVMGLSFAIMAVPFGLSTTFAASLTNGGPATVLWGWVIVSLISIAIALSLAEICSIYPTAGGVYYWAALLSKRKWAPAASWVTGWLTLAGNWTLALSINFGGAQLILSCISLWNEDFVATDWQTVLCFWCVCLVCYLVNMVGAKHLDLINTICVYWTGASIVVILVVILVMAPARNSGAYVFGHYDSSQSGYPTGWSFFIGLQQAAFTLTGYGMIAVMCEEVQHPEREVPKAMVWSVVGAGITGLVYLIPILFVLPDVKELLSVASGQPLGLLFKHATGSAGGGFGLLFLVLGIWLFAGIGALTASSRCLYSFARDGAVPWSRIWSKIDTHFNVPLMALTLSTVVACLLGLIYFGSSAALFSFTGVATICLSASYALPVLVSLLTGREKVREAPFSLGYWGWVVNGVTVAWIVLAVFILSMPITLIDLAPTTMNYASVVFAGFALISVAWYFAYGLKHFHGPPILLTDVPNFAIGIHKNGQYDLEKVESQDKPDIEVSNFRLDTWNE</sequence>
<proteinExistence type="predicted"/>
<reference evidence="7 8" key="1">
    <citation type="submission" date="2015-07" db="EMBL/GenBank/DDBJ databases">
        <title>Draft Genome Sequence of Malassezia furfur CBS1878 and Malassezia pachydermatis CBS1879.</title>
        <authorList>
            <person name="Triana S."/>
            <person name="Ohm R."/>
            <person name="Gonzalez A."/>
            <person name="DeCock H."/>
            <person name="Restrepo S."/>
            <person name="Celis A."/>
        </authorList>
    </citation>
    <scope>NUCLEOTIDE SEQUENCE [LARGE SCALE GENOMIC DNA]</scope>
    <source>
        <strain evidence="7 8">CBS 1879</strain>
    </source>
</reference>
<dbReference type="InterPro" id="IPR002293">
    <property type="entry name" value="AA/rel_permease1"/>
</dbReference>
<evidence type="ECO:0000256" key="3">
    <source>
        <dbReference type="ARBA" id="ARBA00022692"/>
    </source>
</evidence>
<dbReference type="GeneID" id="28726565"/>
<feature type="transmembrane region" description="Helical" evidence="6">
    <location>
        <begin position="471"/>
        <end position="490"/>
    </location>
</feature>
<evidence type="ECO:0000313" key="7">
    <source>
        <dbReference type="EMBL" id="KOS13457.1"/>
    </source>
</evidence>
<keyword evidence="3 6" id="KW-0812">Transmembrane</keyword>
<keyword evidence="4 6" id="KW-1133">Transmembrane helix</keyword>
<keyword evidence="8" id="KW-1185">Reference proteome</keyword>
<evidence type="ECO:0000313" key="8">
    <source>
        <dbReference type="Proteomes" id="UP000037751"/>
    </source>
</evidence>
<feature type="transmembrane region" description="Helical" evidence="6">
    <location>
        <begin position="33"/>
        <end position="57"/>
    </location>
</feature>
<dbReference type="AlphaFoldDB" id="A0A0M8MN52"/>
<protein>
    <submittedName>
        <fullName evidence="7">Gaba permease</fullName>
    </submittedName>
</protein>
<feature type="transmembrane region" description="Helical" evidence="6">
    <location>
        <begin position="189"/>
        <end position="210"/>
    </location>
</feature>
<dbReference type="PROSITE" id="PS00218">
    <property type="entry name" value="AMINO_ACID_PERMEASE_1"/>
    <property type="match status" value="1"/>
</dbReference>
<dbReference type="PANTHER" id="PTHR45649:SF3">
    <property type="entry name" value="POLYAMINE TRANSPORTER TPO5"/>
    <property type="match status" value="1"/>
</dbReference>
<evidence type="ECO:0000256" key="6">
    <source>
        <dbReference type="SAM" id="Phobius"/>
    </source>
</evidence>
<dbReference type="GO" id="GO:0006865">
    <property type="term" value="P:amino acid transport"/>
    <property type="evidence" value="ECO:0007669"/>
    <property type="project" value="InterPro"/>
</dbReference>
<dbReference type="PIRSF" id="PIRSF006060">
    <property type="entry name" value="AA_transporter"/>
    <property type="match status" value="1"/>
</dbReference>
<comment type="caution">
    <text evidence="7">The sequence shown here is derived from an EMBL/GenBank/DDBJ whole genome shotgun (WGS) entry which is preliminary data.</text>
</comment>
<dbReference type="STRING" id="77020.A0A0M8MN52"/>
<feature type="transmembrane region" description="Helical" evidence="6">
    <location>
        <begin position="69"/>
        <end position="102"/>
    </location>
</feature>
<dbReference type="InterPro" id="IPR004840">
    <property type="entry name" value="Amino_acid_permease_CS"/>
</dbReference>
<evidence type="ECO:0000256" key="1">
    <source>
        <dbReference type="ARBA" id="ARBA00004141"/>
    </source>
</evidence>
<feature type="transmembrane region" description="Helical" evidence="6">
    <location>
        <begin position="268"/>
        <end position="291"/>
    </location>
</feature>
<feature type="transmembrane region" description="Helical" evidence="6">
    <location>
        <begin position="433"/>
        <end position="459"/>
    </location>
</feature>
<feature type="transmembrane region" description="Helical" evidence="6">
    <location>
        <begin position="114"/>
        <end position="138"/>
    </location>
</feature>
<dbReference type="EMBL" id="LGAV01000006">
    <property type="protein sequence ID" value="KOS13457.1"/>
    <property type="molecule type" value="Genomic_DNA"/>
</dbReference>
<evidence type="ECO:0000256" key="4">
    <source>
        <dbReference type="ARBA" id="ARBA00022989"/>
    </source>
</evidence>
<feature type="transmembrane region" description="Helical" evidence="6">
    <location>
        <begin position="396"/>
        <end position="421"/>
    </location>
</feature>
<dbReference type="GO" id="GO:0016020">
    <property type="term" value="C:membrane"/>
    <property type="evidence" value="ECO:0007669"/>
    <property type="project" value="UniProtKB-SubCell"/>
</dbReference>
<organism evidence="7 8">
    <name type="scientific">Malassezia pachydermatis</name>
    <dbReference type="NCBI Taxonomy" id="77020"/>
    <lineage>
        <taxon>Eukaryota</taxon>
        <taxon>Fungi</taxon>
        <taxon>Dikarya</taxon>
        <taxon>Basidiomycota</taxon>
        <taxon>Ustilaginomycotina</taxon>
        <taxon>Malasseziomycetes</taxon>
        <taxon>Malasseziales</taxon>
        <taxon>Malasseziaceae</taxon>
        <taxon>Malassezia</taxon>
    </lineage>
</organism>
<dbReference type="PANTHER" id="PTHR45649">
    <property type="entry name" value="AMINO-ACID PERMEASE BAT1"/>
    <property type="match status" value="1"/>
</dbReference>